<feature type="compositionally biased region" description="Low complexity" evidence="1">
    <location>
        <begin position="209"/>
        <end position="221"/>
    </location>
</feature>
<reference evidence="2 3" key="1">
    <citation type="submission" date="2024-03" db="EMBL/GenBank/DDBJ databases">
        <title>A high-quality draft genome sequence of Diaporthe vaccinii, a causative agent of upright dieback and viscid rot disease in cranberry plants.</title>
        <authorList>
            <person name="Sarrasin M."/>
            <person name="Lang B.F."/>
            <person name="Burger G."/>
        </authorList>
    </citation>
    <scope>NUCLEOTIDE SEQUENCE [LARGE SCALE GENOMIC DNA]</scope>
    <source>
        <strain evidence="2 3">IS7</strain>
    </source>
</reference>
<sequence>MANAHQNPGNSSEEEKESSIEAKEQLAYELDRNEDTEGAITTYKEIIEMKTREYGEDSLQVAKTLQELGETAAQTLVKVSTTEASSSKASPAAVPSTEPTSDSGSAQNQVLPADKEGTSEDREGTSEDKEGTSADVSGPVAPPTSKKQRKNKKRNVRRRAKKKSGENNQSGPSQSQAGPPDGPSRSEDAERVEEKKGSQPLSNDTSHTPEAVEPVEPAIEPVEPPVEPVEPPVEPVEPPVEPVEPA</sequence>
<feature type="region of interest" description="Disordered" evidence="1">
    <location>
        <begin position="1"/>
        <end position="39"/>
    </location>
</feature>
<proteinExistence type="predicted"/>
<accession>A0ABR4E7L7</accession>
<feature type="compositionally biased region" description="Basic and acidic residues" evidence="1">
    <location>
        <begin position="17"/>
        <end position="35"/>
    </location>
</feature>
<evidence type="ECO:0000313" key="2">
    <source>
        <dbReference type="EMBL" id="KAL2278433.1"/>
    </source>
</evidence>
<comment type="caution">
    <text evidence="2">The sequence shown here is derived from an EMBL/GenBank/DDBJ whole genome shotgun (WGS) entry which is preliminary data.</text>
</comment>
<protein>
    <submittedName>
        <fullName evidence="2">Uncharacterized protein</fullName>
    </submittedName>
</protein>
<keyword evidence="3" id="KW-1185">Reference proteome</keyword>
<name>A0ABR4E7L7_9PEZI</name>
<evidence type="ECO:0000313" key="3">
    <source>
        <dbReference type="Proteomes" id="UP001600888"/>
    </source>
</evidence>
<feature type="compositionally biased region" description="Low complexity" evidence="1">
    <location>
        <begin position="78"/>
        <end position="97"/>
    </location>
</feature>
<dbReference type="EMBL" id="JBAWTH010000086">
    <property type="protein sequence ID" value="KAL2278433.1"/>
    <property type="molecule type" value="Genomic_DNA"/>
</dbReference>
<feature type="compositionally biased region" description="Pro residues" evidence="1">
    <location>
        <begin position="222"/>
        <end position="246"/>
    </location>
</feature>
<feature type="compositionally biased region" description="Basic and acidic residues" evidence="1">
    <location>
        <begin position="113"/>
        <end position="132"/>
    </location>
</feature>
<feature type="compositionally biased region" description="Polar residues" evidence="1">
    <location>
        <begin position="98"/>
        <end position="110"/>
    </location>
</feature>
<feature type="compositionally biased region" description="Polar residues" evidence="1">
    <location>
        <begin position="1"/>
        <end position="10"/>
    </location>
</feature>
<feature type="compositionally biased region" description="Polar residues" evidence="1">
    <location>
        <begin position="199"/>
        <end position="208"/>
    </location>
</feature>
<feature type="region of interest" description="Disordered" evidence="1">
    <location>
        <begin position="78"/>
        <end position="246"/>
    </location>
</feature>
<dbReference type="Proteomes" id="UP001600888">
    <property type="component" value="Unassembled WGS sequence"/>
</dbReference>
<gene>
    <name evidence="2" type="ORF">FJTKL_14368</name>
</gene>
<feature type="compositionally biased region" description="Basic and acidic residues" evidence="1">
    <location>
        <begin position="184"/>
        <end position="197"/>
    </location>
</feature>
<feature type="compositionally biased region" description="Polar residues" evidence="1">
    <location>
        <begin position="166"/>
        <end position="177"/>
    </location>
</feature>
<organism evidence="2 3">
    <name type="scientific">Diaporthe vaccinii</name>
    <dbReference type="NCBI Taxonomy" id="105482"/>
    <lineage>
        <taxon>Eukaryota</taxon>
        <taxon>Fungi</taxon>
        <taxon>Dikarya</taxon>
        <taxon>Ascomycota</taxon>
        <taxon>Pezizomycotina</taxon>
        <taxon>Sordariomycetes</taxon>
        <taxon>Sordariomycetidae</taxon>
        <taxon>Diaporthales</taxon>
        <taxon>Diaporthaceae</taxon>
        <taxon>Diaporthe</taxon>
        <taxon>Diaporthe eres species complex</taxon>
    </lineage>
</organism>
<evidence type="ECO:0000256" key="1">
    <source>
        <dbReference type="SAM" id="MobiDB-lite"/>
    </source>
</evidence>
<feature type="compositionally biased region" description="Basic residues" evidence="1">
    <location>
        <begin position="146"/>
        <end position="162"/>
    </location>
</feature>